<dbReference type="OrthoDB" id="206201at2759"/>
<reference evidence="2" key="2">
    <citation type="submission" date="2021-10" db="EMBL/GenBank/DDBJ databases">
        <title>Phylogenomics reveals ancestral predisposition of the termite-cultivated fungus Termitomyces towards a domesticated lifestyle.</title>
        <authorList>
            <person name="Auxier B."/>
            <person name="Grum-Grzhimaylo A."/>
            <person name="Cardenas M.E."/>
            <person name="Lodge J.D."/>
            <person name="Laessoe T."/>
            <person name="Pedersen O."/>
            <person name="Smith M.E."/>
            <person name="Kuyper T.W."/>
            <person name="Franco-Molano E.A."/>
            <person name="Baroni T.J."/>
            <person name="Aanen D.K."/>
        </authorList>
    </citation>
    <scope>NUCLEOTIDE SEQUENCE</scope>
    <source>
        <strain evidence="2">AP01</strain>
        <tissue evidence="2">Mycelium</tissue>
    </source>
</reference>
<evidence type="ECO:0000313" key="3">
    <source>
        <dbReference type="Proteomes" id="UP000775547"/>
    </source>
</evidence>
<name>A0A9P7K8B9_9AGAR</name>
<proteinExistence type="inferred from homology"/>
<protein>
    <recommendedName>
        <fullName evidence="4">Peptidase S8/S53 domain-containing protein</fullName>
    </recommendedName>
</protein>
<dbReference type="EMBL" id="JABCKV010002090">
    <property type="protein sequence ID" value="KAG5639795.1"/>
    <property type="molecule type" value="Genomic_DNA"/>
</dbReference>
<gene>
    <name evidence="2" type="ORF">DXG03_003449</name>
</gene>
<dbReference type="GO" id="GO:0006508">
    <property type="term" value="P:proteolysis"/>
    <property type="evidence" value="ECO:0007669"/>
    <property type="project" value="InterPro"/>
</dbReference>
<sequence length="52" mass="5407">IIDALLRGFQEGQDILTLSLGQFDGWTESFVAVVASRIAASGIVVTIAAGND</sequence>
<organism evidence="2 3">
    <name type="scientific">Asterophora parasitica</name>
    <dbReference type="NCBI Taxonomy" id="117018"/>
    <lineage>
        <taxon>Eukaryota</taxon>
        <taxon>Fungi</taxon>
        <taxon>Dikarya</taxon>
        <taxon>Basidiomycota</taxon>
        <taxon>Agaricomycotina</taxon>
        <taxon>Agaricomycetes</taxon>
        <taxon>Agaricomycetidae</taxon>
        <taxon>Agaricales</taxon>
        <taxon>Tricholomatineae</taxon>
        <taxon>Lyophyllaceae</taxon>
        <taxon>Asterophora</taxon>
    </lineage>
</organism>
<reference evidence="2" key="1">
    <citation type="submission" date="2020-07" db="EMBL/GenBank/DDBJ databases">
        <authorList>
            <person name="Nieuwenhuis M."/>
            <person name="Van De Peppel L.J.J."/>
        </authorList>
    </citation>
    <scope>NUCLEOTIDE SEQUENCE</scope>
    <source>
        <strain evidence="2">AP01</strain>
        <tissue evidence="2">Mycelium</tissue>
    </source>
</reference>
<evidence type="ECO:0008006" key="4">
    <source>
        <dbReference type="Google" id="ProtNLM"/>
    </source>
</evidence>
<comment type="similarity">
    <text evidence="1">Belongs to the peptidase S8 family.</text>
</comment>
<dbReference type="SUPFAM" id="SSF52743">
    <property type="entry name" value="Subtilisin-like"/>
    <property type="match status" value="1"/>
</dbReference>
<dbReference type="PROSITE" id="PS51892">
    <property type="entry name" value="SUBTILASE"/>
    <property type="match status" value="1"/>
</dbReference>
<accession>A0A9P7K8B9</accession>
<feature type="non-terminal residue" evidence="2">
    <location>
        <position position="1"/>
    </location>
</feature>
<dbReference type="InterPro" id="IPR036852">
    <property type="entry name" value="Peptidase_S8/S53_dom_sf"/>
</dbReference>
<dbReference type="AlphaFoldDB" id="A0A9P7K8B9"/>
<feature type="non-terminal residue" evidence="2">
    <location>
        <position position="52"/>
    </location>
</feature>
<evidence type="ECO:0000313" key="2">
    <source>
        <dbReference type="EMBL" id="KAG5639795.1"/>
    </source>
</evidence>
<dbReference type="GO" id="GO:0004252">
    <property type="term" value="F:serine-type endopeptidase activity"/>
    <property type="evidence" value="ECO:0007669"/>
    <property type="project" value="InterPro"/>
</dbReference>
<comment type="caution">
    <text evidence="2">The sequence shown here is derived from an EMBL/GenBank/DDBJ whole genome shotgun (WGS) entry which is preliminary data.</text>
</comment>
<comment type="caution">
    <text evidence="1">Lacks conserved residue(s) required for the propagation of feature annotation.</text>
</comment>
<evidence type="ECO:0000256" key="1">
    <source>
        <dbReference type="PROSITE-ProRule" id="PRU01240"/>
    </source>
</evidence>
<keyword evidence="3" id="KW-1185">Reference proteome</keyword>
<dbReference type="Proteomes" id="UP000775547">
    <property type="component" value="Unassembled WGS sequence"/>
</dbReference>